<dbReference type="GO" id="GO:0005886">
    <property type="term" value="C:plasma membrane"/>
    <property type="evidence" value="ECO:0007669"/>
    <property type="project" value="UniProtKB-SubCell"/>
</dbReference>
<evidence type="ECO:0000256" key="2">
    <source>
        <dbReference type="ARBA" id="ARBA00022448"/>
    </source>
</evidence>
<evidence type="ECO:0000313" key="10">
    <source>
        <dbReference type="EMBL" id="SFK96370.1"/>
    </source>
</evidence>
<feature type="region of interest" description="Disordered" evidence="7">
    <location>
        <begin position="1"/>
        <end position="25"/>
    </location>
</feature>
<feature type="transmembrane region" description="Helical" evidence="8">
    <location>
        <begin position="416"/>
        <end position="436"/>
    </location>
</feature>
<proteinExistence type="predicted"/>
<feature type="transmembrane region" description="Helical" evidence="8">
    <location>
        <begin position="388"/>
        <end position="410"/>
    </location>
</feature>
<reference evidence="10 11" key="1">
    <citation type="submission" date="2016-10" db="EMBL/GenBank/DDBJ databases">
        <authorList>
            <person name="de Groot N.N."/>
        </authorList>
    </citation>
    <scope>NUCLEOTIDE SEQUENCE [LARGE SCALE GENOMIC DNA]</scope>
    <source>
        <strain evidence="10 11">DSM 45317</strain>
    </source>
</reference>
<evidence type="ECO:0000256" key="4">
    <source>
        <dbReference type="ARBA" id="ARBA00022692"/>
    </source>
</evidence>
<feature type="transmembrane region" description="Helical" evidence="8">
    <location>
        <begin position="204"/>
        <end position="227"/>
    </location>
</feature>
<feature type="transmembrane region" description="Helical" evidence="8">
    <location>
        <begin position="68"/>
        <end position="92"/>
    </location>
</feature>
<dbReference type="PROSITE" id="PS00217">
    <property type="entry name" value="SUGAR_TRANSPORT_2"/>
    <property type="match status" value="1"/>
</dbReference>
<dbReference type="Pfam" id="PF07690">
    <property type="entry name" value="MFS_1"/>
    <property type="match status" value="1"/>
</dbReference>
<dbReference type="Gene3D" id="1.20.1250.20">
    <property type="entry name" value="MFS general substrate transporter like domains"/>
    <property type="match status" value="2"/>
</dbReference>
<protein>
    <submittedName>
        <fullName evidence="10">Metabolite-proton symporter</fullName>
    </submittedName>
</protein>
<evidence type="ECO:0000256" key="8">
    <source>
        <dbReference type="SAM" id="Phobius"/>
    </source>
</evidence>
<dbReference type="InterPro" id="IPR020846">
    <property type="entry name" value="MFS_dom"/>
</dbReference>
<dbReference type="FunCoup" id="A0A1I4DUM3">
    <property type="interactions" value="38"/>
</dbReference>
<dbReference type="GO" id="GO:0022857">
    <property type="term" value="F:transmembrane transporter activity"/>
    <property type="evidence" value="ECO:0007669"/>
    <property type="project" value="InterPro"/>
</dbReference>
<dbReference type="PROSITE" id="PS50850">
    <property type="entry name" value="MFS"/>
    <property type="match status" value="1"/>
</dbReference>
<feature type="compositionally biased region" description="Basic and acidic residues" evidence="7">
    <location>
        <begin position="1"/>
        <end position="15"/>
    </location>
</feature>
<feature type="transmembrane region" description="Helical" evidence="8">
    <location>
        <begin position="104"/>
        <end position="125"/>
    </location>
</feature>
<evidence type="ECO:0000256" key="7">
    <source>
        <dbReference type="SAM" id="MobiDB-lite"/>
    </source>
</evidence>
<sequence length="456" mass="48370">MADANRPEQPAEHRPGGGHPSPTVRSQRVKAAVASTVGTTIEWYDFFLYGTAAALVFPKIFFPTESPLAGTLASFSTLFVGFAARPVGAAIFGHYGDRIGRKAALIATLTLMGAATALMGLLPGYDAIGPLAPVLLVVLRIVQGIGVGGEWGGSVLLSMEWGSSRRRGFMASLPQLGVPLGLLLSTLAVRITSEIAGPAGFDAWGWRIPFLLSVVLVGIGLYVRLSILETPQFARLRQEQTVVKQPVLEVFRTQPRAIATSAFVRMAEQAPFYLFITFVLAYGTEELGLDRDSLLNDTLVAAAVGMITVPLFGHLSDRFGRRLVYGTGIVLIGLFAFPYYALLNTRQAGLVLLAIVVSLVFHDIMYGPQAALISETFGTGVRYSGAGLGYQLASVIAGGPAPLIAAAILAATGSSFWISMYIIGCAVISFVALLLMPQPHASAEEDAESLQRQPAA</sequence>
<dbReference type="Proteomes" id="UP000199152">
    <property type="component" value="Unassembled WGS sequence"/>
</dbReference>
<keyword evidence="5 8" id="KW-1133">Transmembrane helix</keyword>
<evidence type="ECO:0000256" key="3">
    <source>
        <dbReference type="ARBA" id="ARBA00022475"/>
    </source>
</evidence>
<keyword evidence="6 8" id="KW-0472">Membrane</keyword>
<evidence type="ECO:0000256" key="5">
    <source>
        <dbReference type="ARBA" id="ARBA00022989"/>
    </source>
</evidence>
<dbReference type="PANTHER" id="PTHR43045:SF1">
    <property type="entry name" value="SHIKIMATE TRANSPORTER"/>
    <property type="match status" value="1"/>
</dbReference>
<feature type="transmembrane region" description="Helical" evidence="8">
    <location>
        <begin position="169"/>
        <end position="192"/>
    </location>
</feature>
<dbReference type="OrthoDB" id="8953821at2"/>
<feature type="transmembrane region" description="Helical" evidence="8">
    <location>
        <begin position="262"/>
        <end position="282"/>
    </location>
</feature>
<dbReference type="InterPro" id="IPR005829">
    <property type="entry name" value="Sugar_transporter_CS"/>
</dbReference>
<feature type="transmembrane region" description="Helical" evidence="8">
    <location>
        <begin position="348"/>
        <end position="367"/>
    </location>
</feature>
<dbReference type="InterPro" id="IPR036259">
    <property type="entry name" value="MFS_trans_sf"/>
</dbReference>
<evidence type="ECO:0000256" key="6">
    <source>
        <dbReference type="ARBA" id="ARBA00023136"/>
    </source>
</evidence>
<feature type="transmembrane region" description="Helical" evidence="8">
    <location>
        <begin position="131"/>
        <end position="157"/>
    </location>
</feature>
<keyword evidence="4 8" id="KW-0812">Transmembrane</keyword>
<dbReference type="EMBL" id="FOSW01000005">
    <property type="protein sequence ID" value="SFK96370.1"/>
    <property type="molecule type" value="Genomic_DNA"/>
</dbReference>
<comment type="subcellular location">
    <subcellularLocation>
        <location evidence="1">Cell membrane</location>
        <topology evidence="1">Multi-pass membrane protein</topology>
    </subcellularLocation>
</comment>
<accession>A0A1I4DUM3</accession>
<dbReference type="SUPFAM" id="SSF103473">
    <property type="entry name" value="MFS general substrate transporter"/>
    <property type="match status" value="1"/>
</dbReference>
<keyword evidence="11" id="KW-1185">Reference proteome</keyword>
<evidence type="ECO:0000256" key="1">
    <source>
        <dbReference type="ARBA" id="ARBA00004651"/>
    </source>
</evidence>
<dbReference type="CDD" id="cd17369">
    <property type="entry name" value="MFS_ShiA_like"/>
    <property type="match status" value="1"/>
</dbReference>
<keyword evidence="3" id="KW-1003">Cell membrane</keyword>
<organism evidence="10 11">
    <name type="scientific">Geodermatophilus ruber</name>
    <dbReference type="NCBI Taxonomy" id="504800"/>
    <lineage>
        <taxon>Bacteria</taxon>
        <taxon>Bacillati</taxon>
        <taxon>Actinomycetota</taxon>
        <taxon>Actinomycetes</taxon>
        <taxon>Geodermatophilales</taxon>
        <taxon>Geodermatophilaceae</taxon>
        <taxon>Geodermatophilus</taxon>
    </lineage>
</organism>
<evidence type="ECO:0000313" key="11">
    <source>
        <dbReference type="Proteomes" id="UP000199152"/>
    </source>
</evidence>
<dbReference type="RefSeq" id="WP_091323672.1">
    <property type="nucleotide sequence ID" value="NZ_FOSW01000005.1"/>
</dbReference>
<feature type="transmembrane region" description="Helical" evidence="8">
    <location>
        <begin position="43"/>
        <end position="62"/>
    </location>
</feature>
<evidence type="ECO:0000259" key="9">
    <source>
        <dbReference type="PROSITE" id="PS50850"/>
    </source>
</evidence>
<feature type="domain" description="Major facilitator superfamily (MFS) profile" evidence="9">
    <location>
        <begin position="31"/>
        <end position="441"/>
    </location>
</feature>
<dbReference type="InterPro" id="IPR011701">
    <property type="entry name" value="MFS"/>
</dbReference>
<dbReference type="PANTHER" id="PTHR43045">
    <property type="entry name" value="SHIKIMATE TRANSPORTER"/>
    <property type="match status" value="1"/>
</dbReference>
<feature type="transmembrane region" description="Helical" evidence="8">
    <location>
        <begin position="324"/>
        <end position="342"/>
    </location>
</feature>
<dbReference type="InParanoid" id="A0A1I4DUM3"/>
<name>A0A1I4DUM3_9ACTN</name>
<feature type="transmembrane region" description="Helical" evidence="8">
    <location>
        <begin position="294"/>
        <end position="312"/>
    </location>
</feature>
<dbReference type="STRING" id="504800.SAMN04488085_10517"/>
<gene>
    <name evidence="10" type="ORF">SAMN04488085_10517</name>
</gene>
<dbReference type="AlphaFoldDB" id="A0A1I4DUM3"/>
<keyword evidence="2" id="KW-0813">Transport</keyword>